<comment type="function">
    <text evidence="4">The globular domain of the protein is located near the polypeptide exit tunnel on the outside of the subunit, while an extended beta-hairpin is found that lines the wall of the exit tunnel in the center of the 70S ribosome.</text>
</comment>
<comment type="caution">
    <text evidence="7">The sequence shown here is derived from an EMBL/GenBank/DDBJ whole genome shotgun (WGS) entry which is preliminary data.</text>
</comment>
<dbReference type="Proteomes" id="UP000823588">
    <property type="component" value="Unassembled WGS sequence"/>
</dbReference>
<comment type="similarity">
    <text evidence="1 4 5">Belongs to the universal ribosomal protein uL22 family.</text>
</comment>
<dbReference type="SUPFAM" id="SSF54843">
    <property type="entry name" value="Ribosomal protein L22"/>
    <property type="match status" value="1"/>
</dbReference>
<sequence>MGINYSVEADPDTTAKGMLRDRPISVKDSKEISREIKGETVADAEEFLQAVIDEERSVPMRQHNAGAGHRSDIDGWDAGRYPAKAAKDFLKLLENVKNNATEQGFDGDEMLIKHVAPHKVGERPGRNPRAAGATQWNTTLADVELIIEEPDAEVDS</sequence>
<dbReference type="PANTHER" id="PTHR11593">
    <property type="entry name" value="60S RIBOSOMAL PROTEIN L17"/>
    <property type="match status" value="1"/>
</dbReference>
<dbReference type="GO" id="GO:0022625">
    <property type="term" value="C:cytosolic large ribosomal subunit"/>
    <property type="evidence" value="ECO:0007669"/>
    <property type="project" value="UniProtKB-UniRule"/>
</dbReference>
<dbReference type="InterPro" id="IPR036394">
    <property type="entry name" value="Ribosomal_uL22_sf"/>
</dbReference>
<proteinExistence type="inferred from homology"/>
<evidence type="ECO:0000256" key="2">
    <source>
        <dbReference type="ARBA" id="ARBA00022980"/>
    </source>
</evidence>
<comment type="function">
    <text evidence="4 6">This protein binds specifically to 23S rRNA. It makes multiple contacts with different domains of the 23S rRNA in the assembled 50S subunit and ribosome.</text>
</comment>
<evidence type="ECO:0000313" key="8">
    <source>
        <dbReference type="Proteomes" id="UP000823588"/>
    </source>
</evidence>
<gene>
    <name evidence="4" type="primary">rpl22</name>
    <name evidence="7" type="ORF">J2751_000736</name>
</gene>
<protein>
    <recommendedName>
        <fullName evidence="4">Large ribosomal subunit protein uL22</fullName>
    </recommendedName>
</protein>
<dbReference type="RefSeq" id="WP_209483260.1">
    <property type="nucleotide sequence ID" value="NZ_JAGGKQ010000004.1"/>
</dbReference>
<evidence type="ECO:0000256" key="4">
    <source>
        <dbReference type="HAMAP-Rule" id="MF_01331"/>
    </source>
</evidence>
<organism evidence="7 8">
    <name type="scientific">Halorubrum alkaliphilum</name>
    <dbReference type="NCBI Taxonomy" id="261290"/>
    <lineage>
        <taxon>Archaea</taxon>
        <taxon>Methanobacteriati</taxon>
        <taxon>Methanobacteriota</taxon>
        <taxon>Stenosarchaea group</taxon>
        <taxon>Halobacteria</taxon>
        <taxon>Halobacteriales</taxon>
        <taxon>Haloferacaceae</taxon>
        <taxon>Halorubrum</taxon>
    </lineage>
</organism>
<dbReference type="AlphaFoldDB" id="A0A8T4GDE5"/>
<dbReference type="NCBIfam" id="NF003260">
    <property type="entry name" value="PRK04223.1"/>
    <property type="match status" value="1"/>
</dbReference>
<dbReference type="Pfam" id="PF00237">
    <property type="entry name" value="Ribosomal_L22"/>
    <property type="match status" value="1"/>
</dbReference>
<dbReference type="InterPro" id="IPR005721">
    <property type="entry name" value="Ribosomal_uL22_euk/arc"/>
</dbReference>
<dbReference type="NCBIfam" id="TIGR01038">
    <property type="entry name" value="uL22_arch_euk"/>
    <property type="match status" value="1"/>
</dbReference>
<keyword evidence="4 6" id="KW-0694">RNA-binding</keyword>
<dbReference type="GO" id="GO:0019843">
    <property type="term" value="F:rRNA binding"/>
    <property type="evidence" value="ECO:0007669"/>
    <property type="project" value="UniProtKB-UniRule"/>
</dbReference>
<evidence type="ECO:0000256" key="1">
    <source>
        <dbReference type="ARBA" id="ARBA00009451"/>
    </source>
</evidence>
<evidence type="ECO:0000313" key="7">
    <source>
        <dbReference type="EMBL" id="MBP1921739.1"/>
    </source>
</evidence>
<dbReference type="Gene3D" id="3.90.470.10">
    <property type="entry name" value="Ribosomal protein L22/L17"/>
    <property type="match status" value="1"/>
</dbReference>
<evidence type="ECO:0000256" key="5">
    <source>
        <dbReference type="RuleBase" id="RU004005"/>
    </source>
</evidence>
<comment type="subunit">
    <text evidence="4 6">Part of the 50S ribosomal subunit.</text>
</comment>
<name>A0A8T4GDE5_9EURY</name>
<dbReference type="PANTHER" id="PTHR11593:SF10">
    <property type="entry name" value="60S RIBOSOMAL PROTEIN L17"/>
    <property type="match status" value="1"/>
</dbReference>
<reference evidence="7" key="1">
    <citation type="submission" date="2021-03" db="EMBL/GenBank/DDBJ databases">
        <title>Genomic Encyclopedia of Type Strains, Phase IV (KMG-IV): sequencing the most valuable type-strain genomes for metagenomic binning, comparative biology and taxonomic classification.</title>
        <authorList>
            <person name="Goeker M."/>
        </authorList>
    </citation>
    <scope>NUCLEOTIDE SEQUENCE</scope>
    <source>
        <strain evidence="7">DSM 23564</strain>
    </source>
</reference>
<keyword evidence="4 6" id="KW-0699">rRNA-binding</keyword>
<dbReference type="GO" id="GO:0003735">
    <property type="term" value="F:structural constituent of ribosome"/>
    <property type="evidence" value="ECO:0007669"/>
    <property type="project" value="UniProtKB-UniRule"/>
</dbReference>
<keyword evidence="3 4" id="KW-0687">Ribonucleoprotein</keyword>
<dbReference type="OrthoDB" id="314984at2157"/>
<keyword evidence="8" id="KW-1185">Reference proteome</keyword>
<accession>A0A8T4GDE5</accession>
<dbReference type="EMBL" id="JAGGKQ010000004">
    <property type="protein sequence ID" value="MBP1921739.1"/>
    <property type="molecule type" value="Genomic_DNA"/>
</dbReference>
<dbReference type="HAMAP" id="MF_01331_A">
    <property type="entry name" value="Ribosomal_uL22_A"/>
    <property type="match status" value="1"/>
</dbReference>
<evidence type="ECO:0000256" key="6">
    <source>
        <dbReference type="RuleBase" id="RU004007"/>
    </source>
</evidence>
<evidence type="ECO:0000256" key="3">
    <source>
        <dbReference type="ARBA" id="ARBA00023274"/>
    </source>
</evidence>
<dbReference type="InterPro" id="IPR001063">
    <property type="entry name" value="Ribosomal_uL22"/>
</dbReference>
<dbReference type="InterPro" id="IPR057265">
    <property type="entry name" value="Ribosomal_uL22_arc-type"/>
</dbReference>
<keyword evidence="2 4" id="KW-0689">Ribosomal protein</keyword>
<dbReference type="GO" id="GO:0002181">
    <property type="term" value="P:cytoplasmic translation"/>
    <property type="evidence" value="ECO:0007669"/>
    <property type="project" value="TreeGrafter"/>
</dbReference>